<protein>
    <submittedName>
        <fullName evidence="8">P4Hc domain-containing protein</fullName>
    </submittedName>
</protein>
<dbReference type="InterPro" id="IPR006620">
    <property type="entry name" value="Pro_4_hyd_alph"/>
</dbReference>
<evidence type="ECO:0000313" key="7">
    <source>
        <dbReference type="Proteomes" id="UP000046392"/>
    </source>
</evidence>
<dbReference type="PANTHER" id="PTHR12117">
    <property type="entry name" value="HISTONE ACETYLTRANSFERASE COMPLEX"/>
    <property type="match status" value="1"/>
</dbReference>
<evidence type="ECO:0000256" key="3">
    <source>
        <dbReference type="ARBA" id="ARBA00022964"/>
    </source>
</evidence>
<dbReference type="GO" id="GO:0006449">
    <property type="term" value="P:regulation of translational termination"/>
    <property type="evidence" value="ECO:0007669"/>
    <property type="project" value="TreeGrafter"/>
</dbReference>
<keyword evidence="3" id="KW-0223">Dioxygenase</keyword>
<dbReference type="Pfam" id="PF10637">
    <property type="entry name" value="Ofd1_CTDD"/>
    <property type="match status" value="1"/>
</dbReference>
<dbReference type="InterPro" id="IPR039558">
    <property type="entry name" value="TPA1/OFD1_N"/>
</dbReference>
<dbReference type="WBParaSite" id="SPAL_0000886400.1">
    <property type="protein sequence ID" value="SPAL_0000886400.1"/>
    <property type="gene ID" value="SPAL_0000886400"/>
</dbReference>
<keyword evidence="4" id="KW-0560">Oxidoreductase</keyword>
<feature type="compositionally biased region" description="Basic and acidic residues" evidence="5">
    <location>
        <begin position="522"/>
        <end position="539"/>
    </location>
</feature>
<dbReference type="GO" id="GO:0005737">
    <property type="term" value="C:cytoplasm"/>
    <property type="evidence" value="ECO:0007669"/>
    <property type="project" value="TreeGrafter"/>
</dbReference>
<keyword evidence="2" id="KW-0847">Vitamin C</keyword>
<evidence type="ECO:0000256" key="1">
    <source>
        <dbReference type="ARBA" id="ARBA00001961"/>
    </source>
</evidence>
<dbReference type="GO" id="GO:0031543">
    <property type="term" value="F:peptidyl-proline dioxygenase activity"/>
    <property type="evidence" value="ECO:0007669"/>
    <property type="project" value="TreeGrafter"/>
</dbReference>
<keyword evidence="7" id="KW-1185">Reference proteome</keyword>
<evidence type="ECO:0000256" key="2">
    <source>
        <dbReference type="ARBA" id="ARBA00022896"/>
    </source>
</evidence>
<name>A0A0N5BSM2_STREA</name>
<organism evidence="7 8">
    <name type="scientific">Strongyloides papillosus</name>
    <name type="common">Intestinal threadworm</name>
    <dbReference type="NCBI Taxonomy" id="174720"/>
    <lineage>
        <taxon>Eukaryota</taxon>
        <taxon>Metazoa</taxon>
        <taxon>Ecdysozoa</taxon>
        <taxon>Nematoda</taxon>
        <taxon>Chromadorea</taxon>
        <taxon>Rhabditida</taxon>
        <taxon>Tylenchina</taxon>
        <taxon>Panagrolaimomorpha</taxon>
        <taxon>Strongyloidoidea</taxon>
        <taxon>Strongyloididae</taxon>
        <taxon>Strongyloides</taxon>
    </lineage>
</organism>
<dbReference type="GO" id="GO:0031418">
    <property type="term" value="F:L-ascorbic acid binding"/>
    <property type="evidence" value="ECO:0007669"/>
    <property type="project" value="UniProtKB-KW"/>
</dbReference>
<evidence type="ECO:0000256" key="4">
    <source>
        <dbReference type="ARBA" id="ARBA00023002"/>
    </source>
</evidence>
<sequence>MEQNKNFKINSVYLENIVPLEKGNKPFPIKICKDFVENEEELKEFVKSLREVKFSIKNNDLYCLKQTVDLSEIPNKENKPIIKNFVKFIKEDVKEYIKKVTGFELTDKVTLTGSSYKKGDYLLPHNDQVSNRKVAFILYLNDKDKIIEGGKLNLFDVDENEFPMNVVYTEAPEFNKLSFFEVSNKSWHEVEEILNDGVERLSVNGWFHVKEDNNIVRKDVPEPIKEIIKEDFDLSLFLSSKMLDDKYMTVIKKRFEEDSYVALSDFLKKDVLDNINKELKQVKFKREGPWHKKNIMAFDESQLPEESTLKKFLICSRSDTFMKYFSYITGLHFVDIPGAVTSYDGIEEEEDKNNIEDSLPIKKPKLDVAEENVSSTETKKEEITMSHKFYRISKKCYICGDDQIAEKAIQHGWSLDVKFFFTDTEWDNKTFGGYTSYITPYNEEEIFRIEPLNNVCFLVFKEPNCFDITKYVQNCCGDNYMNCLSISYMGLNNDCEGEEESLDEEIYLDEELEDEENIENQSHGHEDASNAHEDTDNDE</sequence>
<feature type="domain" description="Prolyl 4-hydroxylase alpha subunit" evidence="6">
    <location>
        <begin position="33"/>
        <end position="208"/>
    </location>
</feature>
<reference evidence="8" key="1">
    <citation type="submission" date="2017-02" db="UniProtKB">
        <authorList>
            <consortium name="WormBaseParasite"/>
        </authorList>
    </citation>
    <scope>IDENTIFICATION</scope>
</reference>
<feature type="region of interest" description="Disordered" evidence="5">
    <location>
        <begin position="510"/>
        <end position="539"/>
    </location>
</feature>
<dbReference type="STRING" id="174720.A0A0N5BSM2"/>
<evidence type="ECO:0000256" key="5">
    <source>
        <dbReference type="SAM" id="MobiDB-lite"/>
    </source>
</evidence>
<dbReference type="Proteomes" id="UP000046392">
    <property type="component" value="Unplaced"/>
</dbReference>
<dbReference type="Gene3D" id="2.60.120.620">
    <property type="entry name" value="q2cbj1_9rhob like domain"/>
    <property type="match status" value="2"/>
</dbReference>
<comment type="cofactor">
    <cofactor evidence="1">
        <name>L-ascorbate</name>
        <dbReference type="ChEBI" id="CHEBI:38290"/>
    </cofactor>
</comment>
<dbReference type="SMART" id="SM00702">
    <property type="entry name" value="P4Hc"/>
    <property type="match status" value="1"/>
</dbReference>
<proteinExistence type="predicted"/>
<dbReference type="PANTHER" id="PTHR12117:SF0">
    <property type="entry name" value="PROLYL 3-HYDROXYLASE OGFOD1"/>
    <property type="match status" value="1"/>
</dbReference>
<accession>A0A0N5BSM2</accession>
<evidence type="ECO:0000259" key="6">
    <source>
        <dbReference type="SMART" id="SM00702"/>
    </source>
</evidence>
<dbReference type="InterPro" id="IPR019601">
    <property type="entry name" value="Oxoglutarate/Fe-dep_Oase_C"/>
</dbReference>
<dbReference type="Pfam" id="PF13661">
    <property type="entry name" value="2OG-FeII_Oxy_4"/>
    <property type="match status" value="1"/>
</dbReference>
<dbReference type="AlphaFoldDB" id="A0A0N5BSM2"/>
<dbReference type="InterPro" id="IPR051842">
    <property type="entry name" value="uS12_prolyl_hydroxylase"/>
</dbReference>
<evidence type="ECO:0000313" key="8">
    <source>
        <dbReference type="WBParaSite" id="SPAL_0000886400.1"/>
    </source>
</evidence>
<dbReference type="GO" id="GO:0005506">
    <property type="term" value="F:iron ion binding"/>
    <property type="evidence" value="ECO:0007669"/>
    <property type="project" value="InterPro"/>
</dbReference>